<dbReference type="STRING" id="104452.A0A0L7KG86"/>
<keyword evidence="3" id="KW-1185">Reference proteome</keyword>
<accession>A0A0L7KG86</accession>
<dbReference type="GO" id="GO:0004252">
    <property type="term" value="F:serine-type endopeptidase activity"/>
    <property type="evidence" value="ECO:0007669"/>
    <property type="project" value="InterPro"/>
</dbReference>
<keyword evidence="2" id="KW-0378">Hydrolase</keyword>
<name>A0A0L7KG86_OPEBR</name>
<dbReference type="Gene3D" id="2.40.10.10">
    <property type="entry name" value="Trypsin-like serine proteases"/>
    <property type="match status" value="1"/>
</dbReference>
<keyword evidence="2" id="KW-0645">Protease</keyword>
<reference evidence="2 3" key="1">
    <citation type="journal article" date="2015" name="Genome Biol. Evol.">
        <title>The genome of winter moth (Operophtera brumata) provides a genomic perspective on sexual dimorphism and phenology.</title>
        <authorList>
            <person name="Derks M.F."/>
            <person name="Smit S."/>
            <person name="Salis L."/>
            <person name="Schijlen E."/>
            <person name="Bossers A."/>
            <person name="Mateman C."/>
            <person name="Pijl A.S."/>
            <person name="de Ridder D."/>
            <person name="Groenen M.A."/>
            <person name="Visser M.E."/>
            <person name="Megens H.J."/>
        </authorList>
    </citation>
    <scope>NUCLEOTIDE SEQUENCE [LARGE SCALE GENOMIC DNA]</scope>
    <source>
        <strain evidence="2">WM2013NL</strain>
        <tissue evidence="2">Head and thorax</tissue>
    </source>
</reference>
<dbReference type="AlphaFoldDB" id="A0A0L7KG86"/>
<dbReference type="InterPro" id="IPR009003">
    <property type="entry name" value="Peptidase_S1_PA"/>
</dbReference>
<dbReference type="EMBL" id="JTDY01009890">
    <property type="protein sequence ID" value="KOB62317.1"/>
    <property type="molecule type" value="Genomic_DNA"/>
</dbReference>
<dbReference type="SUPFAM" id="SSF50494">
    <property type="entry name" value="Trypsin-like serine proteases"/>
    <property type="match status" value="1"/>
</dbReference>
<organism evidence="2 3">
    <name type="scientific">Operophtera brumata</name>
    <name type="common">Winter moth</name>
    <name type="synonym">Phalaena brumata</name>
    <dbReference type="NCBI Taxonomy" id="104452"/>
    <lineage>
        <taxon>Eukaryota</taxon>
        <taxon>Metazoa</taxon>
        <taxon>Ecdysozoa</taxon>
        <taxon>Arthropoda</taxon>
        <taxon>Hexapoda</taxon>
        <taxon>Insecta</taxon>
        <taxon>Pterygota</taxon>
        <taxon>Neoptera</taxon>
        <taxon>Endopterygota</taxon>
        <taxon>Lepidoptera</taxon>
        <taxon>Glossata</taxon>
        <taxon>Ditrysia</taxon>
        <taxon>Geometroidea</taxon>
        <taxon>Geometridae</taxon>
        <taxon>Larentiinae</taxon>
        <taxon>Operophtera</taxon>
    </lineage>
</organism>
<dbReference type="Pfam" id="PF00089">
    <property type="entry name" value="Trypsin"/>
    <property type="match status" value="1"/>
</dbReference>
<evidence type="ECO:0000259" key="1">
    <source>
        <dbReference type="Pfam" id="PF00089"/>
    </source>
</evidence>
<dbReference type="Proteomes" id="UP000037510">
    <property type="component" value="Unassembled WGS sequence"/>
</dbReference>
<dbReference type="GO" id="GO:0006508">
    <property type="term" value="P:proteolysis"/>
    <property type="evidence" value="ECO:0007669"/>
    <property type="project" value="UniProtKB-KW"/>
</dbReference>
<dbReference type="InterPro" id="IPR001254">
    <property type="entry name" value="Trypsin_dom"/>
</dbReference>
<evidence type="ECO:0000313" key="3">
    <source>
        <dbReference type="Proteomes" id="UP000037510"/>
    </source>
</evidence>
<sequence length="99" mass="11029">MDRDSPETSPCKWAERRDSANVGCSWAMYSPRNCSSRPRDATGDAGSPLQVMNKKISCMYTVIGVISLGSKDCNVPGFPDVFTRVSHYLPWIESIVWPN</sequence>
<feature type="domain" description="Peptidase S1" evidence="1">
    <location>
        <begin position="41"/>
        <end position="92"/>
    </location>
</feature>
<dbReference type="InterPro" id="IPR043504">
    <property type="entry name" value="Peptidase_S1_PA_chymotrypsin"/>
</dbReference>
<gene>
    <name evidence="2" type="ORF">OBRU01_25187</name>
</gene>
<evidence type="ECO:0000313" key="2">
    <source>
        <dbReference type="EMBL" id="KOB62317.1"/>
    </source>
</evidence>
<proteinExistence type="predicted"/>
<protein>
    <submittedName>
        <fullName evidence="2">Serine protease HP21</fullName>
    </submittedName>
</protein>
<comment type="caution">
    <text evidence="2">The sequence shown here is derived from an EMBL/GenBank/DDBJ whole genome shotgun (WGS) entry which is preliminary data.</text>
</comment>